<evidence type="ECO:0000313" key="2">
    <source>
        <dbReference type="Proteomes" id="UP001472677"/>
    </source>
</evidence>
<dbReference type="PANTHER" id="PTHR34660">
    <property type="entry name" value="MYB-LIKE PROTEIN X"/>
    <property type="match status" value="1"/>
</dbReference>
<comment type="caution">
    <text evidence="1">The sequence shown here is derived from an EMBL/GenBank/DDBJ whole genome shotgun (WGS) entry which is preliminary data.</text>
</comment>
<keyword evidence="2" id="KW-1185">Reference proteome</keyword>
<gene>
    <name evidence="1" type="ORF">V6N12_011648</name>
</gene>
<proteinExistence type="predicted"/>
<organism evidence="1 2">
    <name type="scientific">Hibiscus sabdariffa</name>
    <name type="common">roselle</name>
    <dbReference type="NCBI Taxonomy" id="183260"/>
    <lineage>
        <taxon>Eukaryota</taxon>
        <taxon>Viridiplantae</taxon>
        <taxon>Streptophyta</taxon>
        <taxon>Embryophyta</taxon>
        <taxon>Tracheophyta</taxon>
        <taxon>Spermatophyta</taxon>
        <taxon>Magnoliopsida</taxon>
        <taxon>eudicotyledons</taxon>
        <taxon>Gunneridae</taxon>
        <taxon>Pentapetalae</taxon>
        <taxon>rosids</taxon>
        <taxon>malvids</taxon>
        <taxon>Malvales</taxon>
        <taxon>Malvaceae</taxon>
        <taxon>Malvoideae</taxon>
        <taxon>Hibiscus</taxon>
    </lineage>
</organism>
<reference evidence="1 2" key="1">
    <citation type="journal article" date="2024" name="G3 (Bethesda)">
        <title>Genome assembly of Hibiscus sabdariffa L. provides insights into metabolisms of medicinal natural products.</title>
        <authorList>
            <person name="Kim T."/>
        </authorList>
    </citation>
    <scope>NUCLEOTIDE SEQUENCE [LARGE SCALE GENOMIC DNA]</scope>
    <source>
        <strain evidence="1">TK-2024</strain>
        <tissue evidence="1">Old leaves</tissue>
    </source>
</reference>
<evidence type="ECO:0000313" key="1">
    <source>
        <dbReference type="EMBL" id="KAK8478724.1"/>
    </source>
</evidence>
<sequence>MSRCFPYTPPGHLRHVLVESIKLERGTVLPKSELKPHKKREKKQKKEEKTKDKKGKDKYQCLGKLDDVLNLYKDDDRLERSDLTEEHEPPVCYISDGSQNSHKRKRETTSHSEFRVEGNKIKIRFSLKKPCSDASISKESACCSSGRADSNQELSCSVASVPLLKLSHDNGKKVNGLSSEPSSVDPVPQLKLLHDDGRKVHSPSSEPICSVAPVPQQKVCHDIEMKFKRPSSRTLANDNKILKAAFQYKVLIEDWLPPLLQPELNDYDSGDDWLLPKKQLGKPAAKRSDDYDVLCAASSSSWPQAHYLPEAEIYALPYTVPF</sequence>
<dbReference type="PANTHER" id="PTHR34660:SF7">
    <property type="entry name" value="DNA LIGASE-LIKE PROTEIN"/>
    <property type="match status" value="1"/>
</dbReference>
<protein>
    <submittedName>
        <fullName evidence="1">Uncharacterized protein</fullName>
    </submittedName>
</protein>
<dbReference type="Proteomes" id="UP001472677">
    <property type="component" value="Unassembled WGS sequence"/>
</dbReference>
<accession>A0ABR1ZEG0</accession>
<name>A0ABR1ZEG0_9ROSI</name>
<dbReference type="EMBL" id="JBBPBM010002432">
    <property type="protein sequence ID" value="KAK8478724.1"/>
    <property type="molecule type" value="Genomic_DNA"/>
</dbReference>